<feature type="transmembrane region" description="Helical" evidence="8">
    <location>
        <begin position="96"/>
        <end position="118"/>
    </location>
</feature>
<dbReference type="Proteomes" id="UP001302072">
    <property type="component" value="Chromosome"/>
</dbReference>
<feature type="transmembrane region" description="Helical" evidence="8">
    <location>
        <begin position="433"/>
        <end position="455"/>
    </location>
</feature>
<comment type="subcellular location">
    <subcellularLocation>
        <location evidence="1">Membrane</location>
        <topology evidence="1">Multi-pass membrane protein</topology>
    </subcellularLocation>
</comment>
<keyword evidence="11" id="KW-1185">Reference proteome</keyword>
<feature type="transmembrane region" description="Helical" evidence="8">
    <location>
        <begin position="370"/>
        <end position="392"/>
    </location>
</feature>
<feature type="transmembrane region" description="Helical" evidence="8">
    <location>
        <begin position="227"/>
        <end position="248"/>
    </location>
</feature>
<dbReference type="EMBL" id="CP115541">
    <property type="protein sequence ID" value="WNH51463.1"/>
    <property type="molecule type" value="Genomic_DNA"/>
</dbReference>
<feature type="transmembrane region" description="Helical" evidence="8">
    <location>
        <begin position="342"/>
        <end position="358"/>
    </location>
</feature>
<feature type="transmembrane region" description="Helical" evidence="8">
    <location>
        <begin position="254"/>
        <end position="276"/>
    </location>
</feature>
<dbReference type="Gene3D" id="1.20.1530.20">
    <property type="match status" value="1"/>
</dbReference>
<feature type="domain" description="Cation/H+ exchanger transmembrane" evidence="9">
    <location>
        <begin position="77"/>
        <end position="452"/>
    </location>
</feature>
<evidence type="ECO:0000256" key="8">
    <source>
        <dbReference type="SAM" id="Phobius"/>
    </source>
</evidence>
<evidence type="ECO:0000256" key="7">
    <source>
        <dbReference type="ARBA" id="ARBA00023136"/>
    </source>
</evidence>
<keyword evidence="2" id="KW-0813">Transport</keyword>
<feature type="transmembrane region" description="Helical" evidence="8">
    <location>
        <begin position="297"/>
        <end position="322"/>
    </location>
</feature>
<accession>A0ABY9YKQ3</accession>
<evidence type="ECO:0000256" key="4">
    <source>
        <dbReference type="ARBA" id="ARBA00022692"/>
    </source>
</evidence>
<feature type="transmembrane region" description="Helical" evidence="8">
    <location>
        <begin position="158"/>
        <end position="181"/>
    </location>
</feature>
<keyword evidence="6" id="KW-0406">Ion transport</keyword>
<feature type="transmembrane region" description="Helical" evidence="8">
    <location>
        <begin position="63"/>
        <end position="84"/>
    </location>
</feature>
<organism evidence="10 11">
    <name type="scientific">Stenotrophomonas oahuensis</name>
    <dbReference type="NCBI Taxonomy" id="3003271"/>
    <lineage>
        <taxon>Bacteria</taxon>
        <taxon>Pseudomonadati</taxon>
        <taxon>Pseudomonadota</taxon>
        <taxon>Gammaproteobacteria</taxon>
        <taxon>Lysobacterales</taxon>
        <taxon>Lysobacteraceae</taxon>
        <taxon>Stenotrophomonas</taxon>
    </lineage>
</organism>
<feature type="transmembrane region" description="Helical" evidence="8">
    <location>
        <begin position="193"/>
        <end position="215"/>
    </location>
</feature>
<dbReference type="Pfam" id="PF00999">
    <property type="entry name" value="Na_H_Exchanger"/>
    <property type="match status" value="1"/>
</dbReference>
<evidence type="ECO:0000256" key="1">
    <source>
        <dbReference type="ARBA" id="ARBA00004141"/>
    </source>
</evidence>
<dbReference type="InterPro" id="IPR050794">
    <property type="entry name" value="CPA2_transporter"/>
</dbReference>
<evidence type="ECO:0000256" key="5">
    <source>
        <dbReference type="ARBA" id="ARBA00022989"/>
    </source>
</evidence>
<feature type="transmembrane region" description="Helical" evidence="8">
    <location>
        <begin position="124"/>
        <end position="146"/>
    </location>
</feature>
<evidence type="ECO:0000256" key="3">
    <source>
        <dbReference type="ARBA" id="ARBA00022449"/>
    </source>
</evidence>
<evidence type="ECO:0000259" key="9">
    <source>
        <dbReference type="Pfam" id="PF00999"/>
    </source>
</evidence>
<dbReference type="RefSeq" id="WP_311190707.1">
    <property type="nucleotide sequence ID" value="NZ_CP115541.1"/>
</dbReference>
<keyword evidence="3" id="KW-0050">Antiport</keyword>
<dbReference type="PANTHER" id="PTHR32468">
    <property type="entry name" value="CATION/H + ANTIPORTER"/>
    <property type="match status" value="1"/>
</dbReference>
<feature type="transmembrane region" description="Helical" evidence="8">
    <location>
        <begin position="18"/>
        <end position="36"/>
    </location>
</feature>
<dbReference type="InterPro" id="IPR006153">
    <property type="entry name" value="Cation/H_exchanger_TM"/>
</dbReference>
<reference evidence="10 11" key="1">
    <citation type="submission" date="2022-12" db="EMBL/GenBank/DDBJ databases">
        <title>Two new species, Stenotrophomonas aracearum and Stenotrophomonas oahuensis, isolated from Anthurium (Araceae family) in Hawaii.</title>
        <authorList>
            <person name="Chunag S.C."/>
            <person name="Dobhal S."/>
            <person name="Alvarez A."/>
            <person name="Arif M."/>
        </authorList>
    </citation>
    <scope>NUCLEOTIDE SEQUENCE [LARGE SCALE GENOMIC DNA]</scope>
    <source>
        <strain evidence="10 11">A5586</strain>
    </source>
</reference>
<name>A0ABY9YKQ3_9GAMM</name>
<evidence type="ECO:0000256" key="2">
    <source>
        <dbReference type="ARBA" id="ARBA00022448"/>
    </source>
</evidence>
<evidence type="ECO:0000313" key="10">
    <source>
        <dbReference type="EMBL" id="WNH51463.1"/>
    </source>
</evidence>
<keyword evidence="4 8" id="KW-0812">Transmembrane</keyword>
<keyword evidence="7 8" id="KW-0472">Membrane</keyword>
<evidence type="ECO:0000256" key="6">
    <source>
        <dbReference type="ARBA" id="ARBA00023065"/>
    </source>
</evidence>
<evidence type="ECO:0000313" key="11">
    <source>
        <dbReference type="Proteomes" id="UP001302072"/>
    </source>
</evidence>
<dbReference type="PANTHER" id="PTHR32468:SF0">
    <property type="entry name" value="K(+)_H(+) ANTIPORTER 1"/>
    <property type="match status" value="1"/>
</dbReference>
<gene>
    <name evidence="10" type="ORF">PDM29_13980</name>
</gene>
<proteinExistence type="predicted"/>
<sequence length="461" mass="48022">MDAQTGGESRPMKWGWHYLAWAGIPLAIGLALARYAGPGMPTVAAKAEKVVGSDWAQHLASPLGLFLLQLLVLLVVAKGAGALLKRLGQPAVIGEMAAGLMMGPLVLGSLLPGLHGALFPASSLGPLGMLSQLGVLMFLLVAGAELDLGALRGRRRFAFTVSHAGIAVPFVLGVLLAIWLYPDHGPQGVGFTAFALFVGISMSITAFPVLLRILADRGITHTPLGQTAIACAALGDATAWCLLALIVAAAQATAWLTASVNLLCVVAFIALMLGAVKPWFARQTVQAGSEGRWLLGVLLLALASALVTEVLGIHALFGAFAAGVAVSANSQLRTLLIAKVEPFAVTLLLPLFFAMTGLRMRADALQASDLVLCLLVIAVATVGKLLGTFSAARSAGLETREAWRLGALMNTRGLMELIVLNLGYELGLLGDRLFAVLVIMALVTTAMTGPLLNLIERRKAA</sequence>
<keyword evidence="5 8" id="KW-1133">Transmembrane helix</keyword>
<dbReference type="InterPro" id="IPR038770">
    <property type="entry name" value="Na+/solute_symporter_sf"/>
</dbReference>
<protein>
    <submittedName>
        <fullName evidence="10">Cation:proton antiporter</fullName>
    </submittedName>
</protein>